<dbReference type="AlphaFoldDB" id="A1BEW4"/>
<reference evidence="3 4" key="1">
    <citation type="submission" date="2006-12" db="EMBL/GenBank/DDBJ databases">
        <title>Complete sequence of Chlorobium phaeobacteroides DSM 266.</title>
        <authorList>
            <consortium name="US DOE Joint Genome Institute"/>
            <person name="Copeland A."/>
            <person name="Lucas S."/>
            <person name="Lapidus A."/>
            <person name="Barry K."/>
            <person name="Detter J.C."/>
            <person name="Glavina del Rio T."/>
            <person name="Hammon N."/>
            <person name="Israni S."/>
            <person name="Pitluck S."/>
            <person name="Goltsman E."/>
            <person name="Schmutz J."/>
            <person name="Larimer F."/>
            <person name="Land M."/>
            <person name="Hauser L."/>
            <person name="Mikhailova N."/>
            <person name="Li T."/>
            <person name="Overmann J."/>
            <person name="Bryant D.A."/>
            <person name="Richardson P."/>
        </authorList>
    </citation>
    <scope>NUCLEOTIDE SEQUENCE [LARGE SCALE GENOMIC DNA]</scope>
    <source>
        <strain evidence="3 4">DSM 266</strain>
    </source>
</reference>
<accession>A1BEW4</accession>
<dbReference type="Gene3D" id="2.160.20.80">
    <property type="entry name" value="E3 ubiquitin-protein ligase SopA"/>
    <property type="match status" value="1"/>
</dbReference>
<dbReference type="InterPro" id="IPR000157">
    <property type="entry name" value="TIR_dom"/>
</dbReference>
<dbReference type="SUPFAM" id="SSF52200">
    <property type="entry name" value="Toll/Interleukin receptor TIR domain"/>
    <property type="match status" value="1"/>
</dbReference>
<dbReference type="Proteomes" id="UP000008701">
    <property type="component" value="Chromosome"/>
</dbReference>
<dbReference type="SUPFAM" id="SSF141571">
    <property type="entry name" value="Pentapeptide repeat-like"/>
    <property type="match status" value="1"/>
</dbReference>
<name>A1BEW4_CHLPD</name>
<dbReference type="InterPro" id="IPR035897">
    <property type="entry name" value="Toll_tir_struct_dom_sf"/>
</dbReference>
<evidence type="ECO:0000313" key="4">
    <source>
        <dbReference type="Proteomes" id="UP000008701"/>
    </source>
</evidence>
<dbReference type="GO" id="GO:0007165">
    <property type="term" value="P:signal transduction"/>
    <property type="evidence" value="ECO:0007669"/>
    <property type="project" value="InterPro"/>
</dbReference>
<dbReference type="Pfam" id="PF13676">
    <property type="entry name" value="TIR_2"/>
    <property type="match status" value="1"/>
</dbReference>
<dbReference type="HOGENOM" id="CLU_066399_0_0_10"/>
<dbReference type="PANTHER" id="PTHR47485">
    <property type="entry name" value="THYLAKOID LUMENAL 17.4 KDA PROTEIN, CHLOROPLASTIC"/>
    <property type="match status" value="1"/>
</dbReference>
<dbReference type="RefSeq" id="WP_011744768.1">
    <property type="nucleotide sequence ID" value="NC_008639.1"/>
</dbReference>
<organism evidence="3 4">
    <name type="scientific">Chlorobium phaeobacteroides (strain DSM 266 / SMG 266 / 2430)</name>
    <dbReference type="NCBI Taxonomy" id="290317"/>
    <lineage>
        <taxon>Bacteria</taxon>
        <taxon>Pseudomonadati</taxon>
        <taxon>Chlorobiota</taxon>
        <taxon>Chlorobiia</taxon>
        <taxon>Chlorobiales</taxon>
        <taxon>Chlorobiaceae</taxon>
        <taxon>Chlorobium/Pelodictyon group</taxon>
        <taxon>Chlorobium</taxon>
    </lineage>
</organism>
<dbReference type="eggNOG" id="COG1357">
    <property type="taxonomic scope" value="Bacteria"/>
</dbReference>
<dbReference type="InterPro" id="IPR001646">
    <property type="entry name" value="5peptide_repeat"/>
</dbReference>
<dbReference type="EMBL" id="CP000492">
    <property type="protein sequence ID" value="ABL64941.1"/>
    <property type="molecule type" value="Genomic_DNA"/>
</dbReference>
<proteinExistence type="predicted"/>
<evidence type="ECO:0000259" key="2">
    <source>
        <dbReference type="PROSITE" id="PS50104"/>
    </source>
</evidence>
<evidence type="ECO:0000256" key="1">
    <source>
        <dbReference type="ARBA" id="ARBA00022737"/>
    </source>
</evidence>
<keyword evidence="4" id="KW-1185">Reference proteome</keyword>
<dbReference type="STRING" id="290317.Cpha266_0893"/>
<dbReference type="KEGG" id="cph:Cpha266_0893"/>
<dbReference type="OrthoDB" id="597109at2"/>
<protein>
    <submittedName>
        <fullName evidence="3">Pentapeptide repeat protein</fullName>
    </submittedName>
</protein>
<feature type="domain" description="TIR" evidence="2">
    <location>
        <begin position="216"/>
        <end position="356"/>
    </location>
</feature>
<dbReference type="Gene3D" id="3.40.50.10140">
    <property type="entry name" value="Toll/interleukin-1 receptor homology (TIR) domain"/>
    <property type="match status" value="1"/>
</dbReference>
<dbReference type="PANTHER" id="PTHR47485:SF1">
    <property type="entry name" value="THYLAKOID LUMENAL 17.4 KDA PROTEIN, CHLOROPLASTIC"/>
    <property type="match status" value="1"/>
</dbReference>
<gene>
    <name evidence="3" type="ordered locus">Cpha266_0893</name>
</gene>
<evidence type="ECO:0000313" key="3">
    <source>
        <dbReference type="EMBL" id="ABL64941.1"/>
    </source>
</evidence>
<sequence length="357" mass="39964">MASPKHLEILKQGVEVWNEWRDQHKNVIPDFRGADLKFINLANANLSIANLRTAKFSYTNLTRANLSGSNLADANLTGANLTGANLSRCNLSIANLSTANLSKANLEGAILIDADLTRANFRESNLIFASLSGSALIKTDFSNASVGWTIFTYLDLSPLYNCAIGLETIIHKGPSSVGIDTIYQSNGNIPEVFLRGCGLSDEFIAYIPSLTGKGIEYYSCFISYSHKDEVFTKRLHNDLQANGVRCWFAPHDMKIGDKIRPTIDDSIRVHDKLLLILSEHSVQSDWVEHEVEHAFDLEKERKQTGLFPLRIDESIMESTTGWAGNVKRQRHIGDFTKWKQRDAYQAAFDRLLRDLKA</sequence>
<dbReference type="Pfam" id="PF00805">
    <property type="entry name" value="Pentapeptide"/>
    <property type="match status" value="2"/>
</dbReference>
<keyword evidence="1" id="KW-0677">Repeat</keyword>
<dbReference type="PROSITE" id="PS50104">
    <property type="entry name" value="TIR"/>
    <property type="match status" value="1"/>
</dbReference>